<dbReference type="RefSeq" id="WP_145055795.1">
    <property type="nucleotide sequence ID" value="NZ_CP036433.1"/>
</dbReference>
<evidence type="ECO:0000256" key="1">
    <source>
        <dbReference type="ARBA" id="ARBA00004651"/>
    </source>
</evidence>
<dbReference type="Pfam" id="PF03626">
    <property type="entry name" value="COX4_pro"/>
    <property type="match status" value="1"/>
</dbReference>
<evidence type="ECO:0000256" key="5">
    <source>
        <dbReference type="ARBA" id="ARBA00023136"/>
    </source>
</evidence>
<keyword evidence="3 7" id="KW-0812">Transmembrane</keyword>
<accession>A0A518DYY3</accession>
<keyword evidence="2" id="KW-1003">Cell membrane</keyword>
<feature type="transmembrane region" description="Helical" evidence="7">
    <location>
        <begin position="20"/>
        <end position="38"/>
    </location>
</feature>
<organism evidence="8 9">
    <name type="scientific">Lignipirellula cremea</name>
    <dbReference type="NCBI Taxonomy" id="2528010"/>
    <lineage>
        <taxon>Bacteria</taxon>
        <taxon>Pseudomonadati</taxon>
        <taxon>Planctomycetota</taxon>
        <taxon>Planctomycetia</taxon>
        <taxon>Pirellulales</taxon>
        <taxon>Pirellulaceae</taxon>
        <taxon>Lignipirellula</taxon>
    </lineage>
</organism>
<feature type="transmembrane region" description="Helical" evidence="7">
    <location>
        <begin position="78"/>
        <end position="98"/>
    </location>
</feature>
<evidence type="ECO:0000256" key="4">
    <source>
        <dbReference type="ARBA" id="ARBA00022989"/>
    </source>
</evidence>
<proteinExistence type="predicted"/>
<gene>
    <name evidence="8" type="ORF">Pla8534_48400</name>
</gene>
<protein>
    <recommendedName>
        <fullName evidence="10">Prokaryotic Cytochrome C oxidase subunit IV</fullName>
    </recommendedName>
</protein>
<evidence type="ECO:0000256" key="6">
    <source>
        <dbReference type="SAM" id="MobiDB-lite"/>
    </source>
</evidence>
<dbReference type="OrthoDB" id="288216at2"/>
<feature type="region of interest" description="Disordered" evidence="6">
    <location>
        <begin position="138"/>
        <end position="157"/>
    </location>
</feature>
<evidence type="ECO:0000313" key="9">
    <source>
        <dbReference type="Proteomes" id="UP000317648"/>
    </source>
</evidence>
<dbReference type="KEGG" id="lcre:Pla8534_48400"/>
<dbReference type="GO" id="GO:0005886">
    <property type="term" value="C:plasma membrane"/>
    <property type="evidence" value="ECO:0007669"/>
    <property type="project" value="UniProtKB-SubCell"/>
</dbReference>
<keyword evidence="9" id="KW-1185">Reference proteome</keyword>
<reference evidence="8 9" key="1">
    <citation type="submission" date="2019-02" db="EMBL/GenBank/DDBJ databases">
        <title>Deep-cultivation of Planctomycetes and their phenomic and genomic characterization uncovers novel biology.</title>
        <authorList>
            <person name="Wiegand S."/>
            <person name="Jogler M."/>
            <person name="Boedeker C."/>
            <person name="Pinto D."/>
            <person name="Vollmers J."/>
            <person name="Rivas-Marin E."/>
            <person name="Kohn T."/>
            <person name="Peeters S.H."/>
            <person name="Heuer A."/>
            <person name="Rast P."/>
            <person name="Oberbeckmann S."/>
            <person name="Bunk B."/>
            <person name="Jeske O."/>
            <person name="Meyerdierks A."/>
            <person name="Storesund J.E."/>
            <person name="Kallscheuer N."/>
            <person name="Luecker S."/>
            <person name="Lage O.M."/>
            <person name="Pohl T."/>
            <person name="Merkel B.J."/>
            <person name="Hornburger P."/>
            <person name="Mueller R.-W."/>
            <person name="Bruemmer F."/>
            <person name="Labrenz M."/>
            <person name="Spormann A.M."/>
            <person name="Op den Camp H."/>
            <person name="Overmann J."/>
            <person name="Amann R."/>
            <person name="Jetten M.S.M."/>
            <person name="Mascher T."/>
            <person name="Medema M.H."/>
            <person name="Devos D.P."/>
            <person name="Kaster A.-K."/>
            <person name="Ovreas L."/>
            <person name="Rohde M."/>
            <person name="Galperin M.Y."/>
            <person name="Jogler C."/>
        </authorList>
    </citation>
    <scope>NUCLEOTIDE SEQUENCE [LARGE SCALE GENOMIC DNA]</scope>
    <source>
        <strain evidence="8 9">Pla85_3_4</strain>
    </source>
</reference>
<dbReference type="InterPro" id="IPR005171">
    <property type="entry name" value="Cyt_c_oxidase_su4_prok"/>
</dbReference>
<dbReference type="EMBL" id="CP036433">
    <property type="protein sequence ID" value="QDU97015.1"/>
    <property type="molecule type" value="Genomic_DNA"/>
</dbReference>
<evidence type="ECO:0000256" key="3">
    <source>
        <dbReference type="ARBA" id="ARBA00022692"/>
    </source>
</evidence>
<keyword evidence="4 7" id="KW-1133">Transmembrane helix</keyword>
<dbReference type="InterPro" id="IPR011743">
    <property type="entry name" value="Caa3_sub_IV"/>
</dbReference>
<comment type="subcellular location">
    <subcellularLocation>
        <location evidence="1">Cell membrane</location>
        <topology evidence="1">Multi-pass membrane protein</topology>
    </subcellularLocation>
</comment>
<dbReference type="Proteomes" id="UP000317648">
    <property type="component" value="Chromosome"/>
</dbReference>
<evidence type="ECO:0008006" key="10">
    <source>
        <dbReference type="Google" id="ProtNLM"/>
    </source>
</evidence>
<name>A0A518DYY3_9BACT</name>
<dbReference type="AlphaFoldDB" id="A0A518DYY3"/>
<evidence type="ECO:0000256" key="2">
    <source>
        <dbReference type="ARBA" id="ARBA00022475"/>
    </source>
</evidence>
<evidence type="ECO:0000256" key="7">
    <source>
        <dbReference type="SAM" id="Phobius"/>
    </source>
</evidence>
<dbReference type="NCBIfam" id="TIGR02229">
    <property type="entry name" value="caa3_sub_IV"/>
    <property type="match status" value="1"/>
</dbReference>
<feature type="transmembrane region" description="Helical" evidence="7">
    <location>
        <begin position="50"/>
        <end position="72"/>
    </location>
</feature>
<keyword evidence="5 7" id="KW-0472">Membrane</keyword>
<sequence>MVDPSHYATHHDDSHGGSAQYWWVFLGLLMLTACSVIIGNSPLMNYETIAWTSMMAVSICKALLVMLYFMHLKWEANWKYVLTIPASMMSLFLVVALVPDIGMRYYHYTDARLLHASEEDARYRDELTGVVQLPGEHAAEHADEHADDKTHDDAGGH</sequence>
<evidence type="ECO:0000313" key="8">
    <source>
        <dbReference type="EMBL" id="QDU97015.1"/>
    </source>
</evidence>